<evidence type="ECO:0000256" key="1">
    <source>
        <dbReference type="SAM" id="MobiDB-lite"/>
    </source>
</evidence>
<evidence type="ECO:0000256" key="2">
    <source>
        <dbReference type="SAM" id="Phobius"/>
    </source>
</evidence>
<dbReference type="Proteomes" id="UP000838686">
    <property type="component" value="Unassembled WGS sequence"/>
</dbReference>
<comment type="caution">
    <text evidence="3">The sequence shown here is derived from an EMBL/GenBank/DDBJ whole genome shotgun (WGS) entry which is preliminary data.</text>
</comment>
<evidence type="ECO:0000313" key="4">
    <source>
        <dbReference type="Proteomes" id="UP000838686"/>
    </source>
</evidence>
<sequence>MSRMDKFGSRSRTLRRDSKREAAAEMQAEEGAIPSRRKTHPSNKGKMTAWFYRVLTVLFILLLGGLLLWGRHNSGELQMP</sequence>
<keyword evidence="2" id="KW-0472">Membrane</keyword>
<feature type="compositionally biased region" description="Basic and acidic residues" evidence="1">
    <location>
        <begin position="1"/>
        <end position="23"/>
    </location>
</feature>
<keyword evidence="2" id="KW-0812">Transmembrane</keyword>
<name>A0ABN8H394_9BACL</name>
<reference evidence="3" key="1">
    <citation type="submission" date="2022-01" db="EMBL/GenBank/DDBJ databases">
        <authorList>
            <person name="Criscuolo A."/>
        </authorList>
    </citation>
    <scope>NUCLEOTIDE SEQUENCE</scope>
    <source>
        <strain evidence="3">CIP111893</strain>
    </source>
</reference>
<accession>A0ABN8H394</accession>
<dbReference type="RefSeq" id="WP_236345331.1">
    <property type="nucleotide sequence ID" value="NZ_CAKMMF010000035.1"/>
</dbReference>
<keyword evidence="4" id="KW-1185">Reference proteome</keyword>
<keyword evidence="2" id="KW-1133">Transmembrane helix</keyword>
<protein>
    <submittedName>
        <fullName evidence="3">Uncharacterized protein</fullName>
    </submittedName>
</protein>
<dbReference type="EMBL" id="CAKMMF010000035">
    <property type="protein sequence ID" value="CAH1221411.1"/>
    <property type="molecule type" value="Genomic_DNA"/>
</dbReference>
<feature type="region of interest" description="Disordered" evidence="1">
    <location>
        <begin position="1"/>
        <end position="43"/>
    </location>
</feature>
<organism evidence="3 4">
    <name type="scientific">Paenibacillus plantiphilus</name>
    <dbReference type="NCBI Taxonomy" id="2905650"/>
    <lineage>
        <taxon>Bacteria</taxon>
        <taxon>Bacillati</taxon>
        <taxon>Bacillota</taxon>
        <taxon>Bacilli</taxon>
        <taxon>Bacillales</taxon>
        <taxon>Paenibacillaceae</taxon>
        <taxon>Paenibacillus</taxon>
    </lineage>
</organism>
<proteinExistence type="predicted"/>
<gene>
    <name evidence="3" type="ORF">PAECIP111893_04719</name>
</gene>
<feature type="transmembrane region" description="Helical" evidence="2">
    <location>
        <begin position="50"/>
        <end position="70"/>
    </location>
</feature>
<evidence type="ECO:0000313" key="3">
    <source>
        <dbReference type="EMBL" id="CAH1221411.1"/>
    </source>
</evidence>